<dbReference type="EMBL" id="CM004404">
    <property type="protein sequence ID" value="KAG8632282.1"/>
    <property type="molecule type" value="Genomic_DNA"/>
</dbReference>
<evidence type="ECO:0000313" key="2">
    <source>
        <dbReference type="Proteomes" id="UP000091857"/>
    </source>
</evidence>
<protein>
    <submittedName>
        <fullName evidence="1">Uncharacterized protein</fullName>
    </submittedName>
</protein>
<dbReference type="Proteomes" id="UP000091857">
    <property type="component" value="Chromosome 18"/>
</dbReference>
<sequence>MILSFWQVENDWSVKLTLNTSRFIKLQKQVDFVQRGSGQPFPSYTWFLPLYMFCFLSFVLVPMPSLYLSFTFNSIFLYFRYYSDHMIDQLMEIYTSVSSSSSLALWVSAISCSLFLAISAFVFAVVGTTVGAISGALVGVKCRSSFLHGATIGTIIGCLLSAEIFKASFAFWDSDDYAIECFISLIEKASNRLKQTLIQRRFSPAIHVLQESQGDAAHVEVQRRHEIPKIKLTEENIVDILWNGPSCSICLQDFQLGEAACSLPRCHHTFHLPCIGKWVMGHNSCPLCRTRLPKTWIALICKMRKEIRNAS</sequence>
<organism evidence="1 2">
    <name type="scientific">Manihot esculenta</name>
    <name type="common">Cassava</name>
    <name type="synonym">Jatropha manihot</name>
    <dbReference type="NCBI Taxonomy" id="3983"/>
    <lineage>
        <taxon>Eukaryota</taxon>
        <taxon>Viridiplantae</taxon>
        <taxon>Streptophyta</taxon>
        <taxon>Embryophyta</taxon>
        <taxon>Tracheophyta</taxon>
        <taxon>Spermatophyta</taxon>
        <taxon>Magnoliopsida</taxon>
        <taxon>eudicotyledons</taxon>
        <taxon>Gunneridae</taxon>
        <taxon>Pentapetalae</taxon>
        <taxon>rosids</taxon>
        <taxon>fabids</taxon>
        <taxon>Malpighiales</taxon>
        <taxon>Euphorbiaceae</taxon>
        <taxon>Crotonoideae</taxon>
        <taxon>Manihoteae</taxon>
        <taxon>Manihot</taxon>
    </lineage>
</organism>
<gene>
    <name evidence="1" type="ORF">MANES_18G009600v8</name>
</gene>
<comment type="caution">
    <text evidence="1">The sequence shown here is derived from an EMBL/GenBank/DDBJ whole genome shotgun (WGS) entry which is preliminary data.</text>
</comment>
<proteinExistence type="predicted"/>
<evidence type="ECO:0000313" key="1">
    <source>
        <dbReference type="EMBL" id="KAG8632282.1"/>
    </source>
</evidence>
<keyword evidence="2" id="KW-1185">Reference proteome</keyword>
<reference evidence="2" key="1">
    <citation type="journal article" date="2016" name="Nat. Biotechnol.">
        <title>Sequencing wild and cultivated cassava and related species reveals extensive interspecific hybridization and genetic diversity.</title>
        <authorList>
            <person name="Bredeson J.V."/>
            <person name="Lyons J.B."/>
            <person name="Prochnik S.E."/>
            <person name="Wu G.A."/>
            <person name="Ha C.M."/>
            <person name="Edsinger-Gonzales E."/>
            <person name="Grimwood J."/>
            <person name="Schmutz J."/>
            <person name="Rabbi I.Y."/>
            <person name="Egesi C."/>
            <person name="Nauluvula P."/>
            <person name="Lebot V."/>
            <person name="Ndunguru J."/>
            <person name="Mkamilo G."/>
            <person name="Bart R.S."/>
            <person name="Setter T.L."/>
            <person name="Gleadow R.M."/>
            <person name="Kulakow P."/>
            <person name="Ferguson M.E."/>
            <person name="Rounsley S."/>
            <person name="Rokhsar D.S."/>
        </authorList>
    </citation>
    <scope>NUCLEOTIDE SEQUENCE [LARGE SCALE GENOMIC DNA]</scope>
    <source>
        <strain evidence="2">cv. AM560-2</strain>
    </source>
</reference>
<accession>A0ACB7FWQ2</accession>
<name>A0ACB7FWQ2_MANES</name>